<reference evidence="2 3" key="1">
    <citation type="journal article" date="2024" name="IMA Fungus">
        <title>Apiospora arundinis, a panoply of carbohydrate-active enzymes and secondary metabolites.</title>
        <authorList>
            <person name="Sorensen T."/>
            <person name="Petersen C."/>
            <person name="Muurmann A.T."/>
            <person name="Christiansen J.V."/>
            <person name="Brundto M.L."/>
            <person name="Overgaard C.K."/>
            <person name="Boysen A.T."/>
            <person name="Wollenberg R.D."/>
            <person name="Larsen T.O."/>
            <person name="Sorensen J.L."/>
            <person name="Nielsen K.L."/>
            <person name="Sondergaard T.E."/>
        </authorList>
    </citation>
    <scope>NUCLEOTIDE SEQUENCE [LARGE SCALE GENOMIC DNA]</scope>
    <source>
        <strain evidence="2 3">AAU 773</strain>
    </source>
</reference>
<dbReference type="Proteomes" id="UP001390339">
    <property type="component" value="Unassembled WGS sequence"/>
</dbReference>
<evidence type="ECO:0000256" key="1">
    <source>
        <dbReference type="SAM" id="MobiDB-lite"/>
    </source>
</evidence>
<organism evidence="2 3">
    <name type="scientific">Apiospora arundinis</name>
    <dbReference type="NCBI Taxonomy" id="335852"/>
    <lineage>
        <taxon>Eukaryota</taxon>
        <taxon>Fungi</taxon>
        <taxon>Dikarya</taxon>
        <taxon>Ascomycota</taxon>
        <taxon>Pezizomycotina</taxon>
        <taxon>Sordariomycetes</taxon>
        <taxon>Xylariomycetidae</taxon>
        <taxon>Amphisphaeriales</taxon>
        <taxon>Apiosporaceae</taxon>
        <taxon>Apiospora</taxon>
    </lineage>
</organism>
<dbReference type="EMBL" id="JAPCWZ010000007">
    <property type="protein sequence ID" value="KAK8856020.1"/>
    <property type="molecule type" value="Genomic_DNA"/>
</dbReference>
<feature type="region of interest" description="Disordered" evidence="1">
    <location>
        <begin position="61"/>
        <end position="88"/>
    </location>
</feature>
<proteinExistence type="predicted"/>
<protein>
    <submittedName>
        <fullName evidence="2">Uncharacterized protein</fullName>
    </submittedName>
</protein>
<evidence type="ECO:0000313" key="3">
    <source>
        <dbReference type="Proteomes" id="UP001390339"/>
    </source>
</evidence>
<gene>
    <name evidence="2" type="ORF">PGQ11_011932</name>
</gene>
<keyword evidence="3" id="KW-1185">Reference proteome</keyword>
<name>A0ABR2I0Z7_9PEZI</name>
<feature type="compositionally biased region" description="Basic and acidic residues" evidence="1">
    <location>
        <begin position="74"/>
        <end position="88"/>
    </location>
</feature>
<feature type="region of interest" description="Disordered" evidence="1">
    <location>
        <begin position="1"/>
        <end position="28"/>
    </location>
</feature>
<sequence>MYRNNNSHGWESPVPLPDSEDEYGGQFGIYHDPATSGDWLSIEAISSSDSDMYIDPAMLNNAHCSSSDEYPDEGFEHVQYHSETDSPF</sequence>
<accession>A0ABR2I0Z7</accession>
<evidence type="ECO:0000313" key="2">
    <source>
        <dbReference type="EMBL" id="KAK8856020.1"/>
    </source>
</evidence>
<comment type="caution">
    <text evidence="2">The sequence shown here is derived from an EMBL/GenBank/DDBJ whole genome shotgun (WGS) entry which is preliminary data.</text>
</comment>